<evidence type="ECO:0000256" key="1">
    <source>
        <dbReference type="SAM" id="MobiDB-lite"/>
    </source>
</evidence>
<evidence type="ECO:0000313" key="3">
    <source>
        <dbReference type="Proteomes" id="UP001314263"/>
    </source>
</evidence>
<gene>
    <name evidence="2" type="ORF">CVIRNUC_010410</name>
</gene>
<protein>
    <recommendedName>
        <fullName evidence="4">BZIP domain-containing protein</fullName>
    </recommendedName>
</protein>
<reference evidence="2 3" key="1">
    <citation type="submission" date="2023-10" db="EMBL/GenBank/DDBJ databases">
        <authorList>
            <person name="Maclean D."/>
            <person name="Macfadyen A."/>
        </authorList>
    </citation>
    <scope>NUCLEOTIDE SEQUENCE [LARGE SCALE GENOMIC DNA]</scope>
</reference>
<comment type="caution">
    <text evidence="2">The sequence shown here is derived from an EMBL/GenBank/DDBJ whole genome shotgun (WGS) entry which is preliminary data.</text>
</comment>
<keyword evidence="3" id="KW-1185">Reference proteome</keyword>
<dbReference type="EMBL" id="CAUYUE010000016">
    <property type="protein sequence ID" value="CAK0787194.1"/>
    <property type="molecule type" value="Genomic_DNA"/>
</dbReference>
<proteinExistence type="predicted"/>
<feature type="region of interest" description="Disordered" evidence="1">
    <location>
        <begin position="114"/>
        <end position="157"/>
    </location>
</feature>
<organism evidence="2 3">
    <name type="scientific">Coccomyxa viridis</name>
    <dbReference type="NCBI Taxonomy" id="1274662"/>
    <lineage>
        <taxon>Eukaryota</taxon>
        <taxon>Viridiplantae</taxon>
        <taxon>Chlorophyta</taxon>
        <taxon>core chlorophytes</taxon>
        <taxon>Trebouxiophyceae</taxon>
        <taxon>Trebouxiophyceae incertae sedis</taxon>
        <taxon>Coccomyxaceae</taxon>
        <taxon>Coccomyxa</taxon>
    </lineage>
</organism>
<evidence type="ECO:0008006" key="4">
    <source>
        <dbReference type="Google" id="ProtNLM"/>
    </source>
</evidence>
<sequence length="260" mass="27602">MAHCCSPSHLRRGPAGASFVEAFAAAPASALETPFASRGEAAISQGGPNGVSAELLLSAQQKLQEAYPGVPPSEMLNGAGLSDHQAEGAFPKMNSMDAATTDICALTRDIRQQRGDHRATINPADQHGEGMGESDEESISSHSSRESRKRKHSENSCHSCDQWAKDAIVHQHQYRTMCSGLAAQNALLKSQLFAVVKALRRERAASQAELQSLRQKNTALGAFLPQSVAAFADEVPASLYTKKGMQALAPYAPPNQAAPA</sequence>
<dbReference type="Proteomes" id="UP001314263">
    <property type="component" value="Unassembled WGS sequence"/>
</dbReference>
<dbReference type="AlphaFoldDB" id="A0AAV1IJ85"/>
<accession>A0AAV1IJ85</accession>
<name>A0AAV1IJ85_9CHLO</name>
<evidence type="ECO:0000313" key="2">
    <source>
        <dbReference type="EMBL" id="CAK0787194.1"/>
    </source>
</evidence>